<organism evidence="2 3">
    <name type="scientific">Crocosphaera chwakensis CCY0110</name>
    <dbReference type="NCBI Taxonomy" id="391612"/>
    <lineage>
        <taxon>Bacteria</taxon>
        <taxon>Bacillati</taxon>
        <taxon>Cyanobacteriota</taxon>
        <taxon>Cyanophyceae</taxon>
        <taxon>Oscillatoriophycideae</taxon>
        <taxon>Chroococcales</taxon>
        <taxon>Aphanothecaceae</taxon>
        <taxon>Crocosphaera</taxon>
        <taxon>Crocosphaera chwakensis</taxon>
    </lineage>
</organism>
<comment type="caution">
    <text evidence="2">The sequence shown here is derived from an EMBL/GenBank/DDBJ whole genome shotgun (WGS) entry which is preliminary data.</text>
</comment>
<evidence type="ECO:0000259" key="1">
    <source>
        <dbReference type="SMART" id="SM00912"/>
    </source>
</evidence>
<name>A3IXK2_9CHRO</name>
<gene>
    <name evidence="2" type="ORF">CY0110_01085</name>
</gene>
<dbReference type="InterPro" id="IPR012334">
    <property type="entry name" value="Pectin_lyas_fold"/>
</dbReference>
<dbReference type="Pfam" id="PF05860">
    <property type="entry name" value="TPS"/>
    <property type="match status" value="1"/>
</dbReference>
<accession>A3IXK2</accession>
<protein>
    <submittedName>
        <fullName evidence="2">Filamentous haemagglutinin-like protein</fullName>
    </submittedName>
</protein>
<dbReference type="NCBIfam" id="TIGR01901">
    <property type="entry name" value="adhes_NPXG"/>
    <property type="match status" value="1"/>
</dbReference>
<feature type="domain" description="Filamentous haemagglutinin FhaB/tRNA nuclease CdiA-like TPS" evidence="1">
    <location>
        <begin position="20"/>
        <end position="129"/>
    </location>
</feature>
<dbReference type="SMART" id="SM00912">
    <property type="entry name" value="Haemagg_act"/>
    <property type="match status" value="1"/>
</dbReference>
<dbReference type="InterPro" id="IPR008638">
    <property type="entry name" value="FhaB/CdiA-like_TPS"/>
</dbReference>
<keyword evidence="3" id="KW-1185">Reference proteome</keyword>
<evidence type="ECO:0000313" key="3">
    <source>
        <dbReference type="Proteomes" id="UP000003781"/>
    </source>
</evidence>
<reference evidence="2 3" key="1">
    <citation type="submission" date="2007-03" db="EMBL/GenBank/DDBJ databases">
        <authorList>
            <person name="Stal L."/>
            <person name="Ferriera S."/>
            <person name="Johnson J."/>
            <person name="Kravitz S."/>
            <person name="Beeson K."/>
            <person name="Sutton G."/>
            <person name="Rogers Y.-H."/>
            <person name="Friedman R."/>
            <person name="Frazier M."/>
            <person name="Venter J.C."/>
        </authorList>
    </citation>
    <scope>NUCLEOTIDE SEQUENCE [LARGE SCALE GENOMIC DNA]</scope>
    <source>
        <strain evidence="2 3">CCY0110</strain>
    </source>
</reference>
<dbReference type="eggNOG" id="COG3210">
    <property type="taxonomic scope" value="Bacteria"/>
</dbReference>
<evidence type="ECO:0000313" key="2">
    <source>
        <dbReference type="EMBL" id="EAZ88804.1"/>
    </source>
</evidence>
<dbReference type="Gene3D" id="2.160.20.10">
    <property type="entry name" value="Single-stranded right-handed beta-helix, Pectin lyase-like"/>
    <property type="match status" value="5"/>
</dbReference>
<sequence length="1588" mass="161446">MWGLNASLTHAQIIPDNTLGAENSIVNQIDATLSEIEGGAIRGGNLFHSFFDFNIADGAAAYFANPDGIVNIISRVTGNNISNILGTLGVLGDANLFFINPNGIFFGPNAQIDIAGSFLASTASGVILPGGVEYSATNPQAPPLLTVTAQAPIGLRFEGIARTITNEGELYTFGQTLALVGGDVSIQGAGGLIAEEGRIEIGSVTGSGIVGIRQEPTIPGFALNYEGVNNFGNITLSEDAFIDTTGERGGAIQIQGGEVTLRDFGFIGSTTFGSQAGETLVINASDSIILSGDAGILTTSQGEGKAGDISLNTATFTLEDGAFTASDALADGAGGNLSVSASDSIILSGIGLSTTTNFEDTGATGNAGNITIETGELSVIDGSAISSSSAGIGQAGDIHINVAGRVELSGGIEIETDEGLEFFPSGIFNETQAEGSAGDIFINTGTLNLQDSTFIASDVFANGAGGNISVFASDSINLSGLALLTTTTNAFDTGATGAAGNIVVETAELNIIDESGITSLSFGSGQAGDIQIKASQLVQLSGIAGAMFPSGVLNQAYAEGNAGDINLETQRLIISDGAIIDAATFGSGRAGDVTIKASESIQLRGGELLTGIFAQTANAEFATGNAGNMVIETQQLEILDGAQISVASRNGSQGGDLTVRASESIVISGTSPDATLTSGQSGLFVSAEPAGTGIFGGEVSPGGNSGDLSVTTGQLTVEKGAKLSADTFGPGTAGELTINVDRLLVSEGGLIRAGSLVEEGSLTFERGTGGTLIINASESVEIVGTGTVGEIPVASTLFTAAEGTGDAGNLQISTPQLIIRDGGLVTASTSGEANAGDLLVKDTNLVSIDNATLSTAVNEGATGQGGQIQLQTNQLILTNNARILASTAGTGSAGSITVPNANRIELNNSTISTEIESTGIATQPSNITLNTQQLELNNNAQITASTAGEGDTGVININSPQKIELNNNSEISSAVEEGAKGNSREITLNTSNLTLTNESEISASTAGNGSAGSITVPNANRIELDNSTISTEIERTGIASQPSNITLNTQQLELNNNAQITASTAGEGNTGVININSPQKIELNNNSEISSAVEEGATGDSREITLNTPNLTLTGNSQVRASTAGTGSAGSITVPNANRIELDNSTISTEIERTGIASQPSNITLNTQQLELNNNAQITASTAGEGDAGTLDIDAKESINLNNNSTLASSANEGATGDGGDINLKTEKLTLDNNSRITASSEGQPQADAGSINIQTQDIDLDNNSQIAATTSAGEGGSISIQTLTFQANNGSQIRTTTSGDEDAGDINIFAPESIILSGENTGFFANTTPESTGDGGNILVDPVTFIIEDGAIIAVDSLGTGDGGDITLFADNLTLDRGTVSAQTTSGTGGNITIVVNDILELRDNAQISTTAGNQNTGGDGGNILIFSDFIFAIPSENSDITANAFTGDGGNITINARGIFGIEPRERLSPLSDITASSQFGASGVISINAQSADPIEALDTLEQNPVETQIAQGCQAVRRGTVGFFDAGRGGIPVTPEDLLRSETIITPWVPLMEELDQDTLLFFLEEIPDNLIFVNKIEKICSNY</sequence>
<proteinExistence type="predicted"/>
<dbReference type="InterPro" id="IPR011050">
    <property type="entry name" value="Pectin_lyase_fold/virulence"/>
</dbReference>
<dbReference type="EMBL" id="AAXW01000066">
    <property type="protein sequence ID" value="EAZ88804.1"/>
    <property type="molecule type" value="Genomic_DNA"/>
</dbReference>
<dbReference type="SUPFAM" id="SSF51126">
    <property type="entry name" value="Pectin lyase-like"/>
    <property type="match status" value="9"/>
</dbReference>
<dbReference type="Proteomes" id="UP000003781">
    <property type="component" value="Unassembled WGS sequence"/>
</dbReference>